<accession>A0A1B7K0H9</accession>
<reference evidence="1 2" key="1">
    <citation type="submission" date="2016-04" db="EMBL/GenBank/DDBJ databases">
        <title>ATOL: Assembling a taxonomically balanced genome-scale reconstruction of the evolutionary history of the Enterobacteriaceae.</title>
        <authorList>
            <person name="Plunkett G.III."/>
            <person name="Neeno-Eckwall E.C."/>
            <person name="Glasner J.D."/>
            <person name="Perna N.T."/>
        </authorList>
    </citation>
    <scope>NUCLEOTIDE SEQUENCE [LARGE SCALE GENOMIC DNA]</scope>
    <source>
        <strain evidence="1 2">ATCC 35613</strain>
    </source>
</reference>
<evidence type="ECO:0000313" key="1">
    <source>
        <dbReference type="EMBL" id="OAT53650.1"/>
    </source>
</evidence>
<gene>
    <name evidence="1" type="ORF">M998_0903</name>
</gene>
<dbReference type="RefSeq" id="WP_068907759.1">
    <property type="nucleotide sequence ID" value="NZ_LXEW01000015.1"/>
</dbReference>
<dbReference type="Proteomes" id="UP000078224">
    <property type="component" value="Unassembled WGS sequence"/>
</dbReference>
<dbReference type="PATRIC" id="fig|1354272.4.peg.926"/>
<proteinExistence type="predicted"/>
<evidence type="ECO:0000313" key="2">
    <source>
        <dbReference type="Proteomes" id="UP000078224"/>
    </source>
</evidence>
<dbReference type="OrthoDB" id="6624462at2"/>
<dbReference type="EMBL" id="LXEW01000015">
    <property type="protein sequence ID" value="OAT53650.1"/>
    <property type="molecule type" value="Genomic_DNA"/>
</dbReference>
<name>A0A1B7K0H9_9GAMM</name>
<keyword evidence="2" id="KW-1185">Reference proteome</keyword>
<organism evidence="1 2">
    <name type="scientific">Providencia heimbachae ATCC 35613</name>
    <dbReference type="NCBI Taxonomy" id="1354272"/>
    <lineage>
        <taxon>Bacteria</taxon>
        <taxon>Pseudomonadati</taxon>
        <taxon>Pseudomonadota</taxon>
        <taxon>Gammaproteobacteria</taxon>
        <taxon>Enterobacterales</taxon>
        <taxon>Morganellaceae</taxon>
        <taxon>Providencia</taxon>
    </lineage>
</organism>
<sequence>MITKNFKVNSLANSYAAAIYHDVTTRNGGDWFPMNVGNKAIEVAIIDGVKGIRMLVDSYLLEALKQSVSMWEKTAISLMDQCVINGYITGYGREVWQSMINDMGDSLVDKGAFQ</sequence>
<comment type="caution">
    <text evidence="1">The sequence shown here is derived from an EMBL/GenBank/DDBJ whole genome shotgun (WGS) entry which is preliminary data.</text>
</comment>
<dbReference type="AlphaFoldDB" id="A0A1B7K0H9"/>
<protein>
    <submittedName>
        <fullName evidence="1">Uncharacterized protein</fullName>
    </submittedName>
</protein>